<keyword evidence="1" id="KW-0175">Coiled coil</keyword>
<sequence length="183" mass="21119">EKLREEYQILNLNKAQLKVNIQSKTNELRRLGYESIDKAVKKSTKILDIEKIQKEINNFKAGLYEIGPINPIALEDYQKLNDRRKFLNEQIKDLTNAKRDLLKLLSEVDKQMENLFLESFEKVDIYFRELFKTLFPKGDAHLELIKIENKEETGVDIKVNVGGIKNRAISLLSGGEKALVSIA</sequence>
<gene>
    <name evidence="2" type="ORF">S01H4_10945</name>
</gene>
<organism evidence="2">
    <name type="scientific">marine sediment metagenome</name>
    <dbReference type="NCBI Taxonomy" id="412755"/>
    <lineage>
        <taxon>unclassified sequences</taxon>
        <taxon>metagenomes</taxon>
        <taxon>ecological metagenomes</taxon>
    </lineage>
</organism>
<dbReference type="Gene3D" id="3.40.50.300">
    <property type="entry name" value="P-loop containing nucleotide triphosphate hydrolases"/>
    <property type="match status" value="1"/>
</dbReference>
<protein>
    <recommendedName>
        <fullName evidence="3">RecF/RecN/SMC N-terminal domain-containing protein</fullName>
    </recommendedName>
</protein>
<comment type="caution">
    <text evidence="2">The sequence shown here is derived from an EMBL/GenBank/DDBJ whole genome shotgun (WGS) entry which is preliminary data.</text>
</comment>
<dbReference type="AlphaFoldDB" id="X1A9A1"/>
<dbReference type="InterPro" id="IPR027417">
    <property type="entry name" value="P-loop_NTPase"/>
</dbReference>
<evidence type="ECO:0000256" key="1">
    <source>
        <dbReference type="SAM" id="Coils"/>
    </source>
</evidence>
<name>X1A9A1_9ZZZZ</name>
<accession>X1A9A1</accession>
<evidence type="ECO:0008006" key="3">
    <source>
        <dbReference type="Google" id="ProtNLM"/>
    </source>
</evidence>
<feature type="non-terminal residue" evidence="2">
    <location>
        <position position="1"/>
    </location>
</feature>
<feature type="coiled-coil region" evidence="1">
    <location>
        <begin position="77"/>
        <end position="114"/>
    </location>
</feature>
<dbReference type="PANTHER" id="PTHR43977">
    <property type="entry name" value="STRUCTURAL MAINTENANCE OF CHROMOSOMES PROTEIN 3"/>
    <property type="match status" value="1"/>
</dbReference>
<evidence type="ECO:0000313" key="2">
    <source>
        <dbReference type="EMBL" id="GAG69303.1"/>
    </source>
</evidence>
<dbReference type="SUPFAM" id="SSF52540">
    <property type="entry name" value="P-loop containing nucleoside triphosphate hydrolases"/>
    <property type="match status" value="1"/>
</dbReference>
<dbReference type="EMBL" id="BART01004303">
    <property type="protein sequence ID" value="GAG69303.1"/>
    <property type="molecule type" value="Genomic_DNA"/>
</dbReference>
<proteinExistence type="predicted"/>
<reference evidence="2" key="1">
    <citation type="journal article" date="2014" name="Front. Microbiol.">
        <title>High frequency of phylogenetically diverse reductive dehalogenase-homologous genes in deep subseafloor sedimentary metagenomes.</title>
        <authorList>
            <person name="Kawai M."/>
            <person name="Futagami T."/>
            <person name="Toyoda A."/>
            <person name="Takaki Y."/>
            <person name="Nishi S."/>
            <person name="Hori S."/>
            <person name="Arai W."/>
            <person name="Tsubouchi T."/>
            <person name="Morono Y."/>
            <person name="Uchiyama I."/>
            <person name="Ito T."/>
            <person name="Fujiyama A."/>
            <person name="Inagaki F."/>
            <person name="Takami H."/>
        </authorList>
    </citation>
    <scope>NUCLEOTIDE SEQUENCE</scope>
    <source>
        <strain evidence="2">Expedition CK06-06</strain>
    </source>
</reference>